<feature type="binding site" evidence="7">
    <location>
        <position position="223"/>
    </location>
    <ligand>
        <name>substrate</name>
    </ligand>
</feature>
<dbReference type="PANTHER" id="PTHR19288:SF46">
    <property type="entry name" value="HALOACID DEHALOGENASE-LIKE HYDROLASE DOMAIN-CONTAINING PROTEIN 2"/>
    <property type="match status" value="1"/>
</dbReference>
<feature type="active site" description="Nucleophile" evidence="6">
    <location>
        <position position="26"/>
    </location>
</feature>
<evidence type="ECO:0000256" key="2">
    <source>
        <dbReference type="ARBA" id="ARBA00050247"/>
    </source>
</evidence>
<dbReference type="GO" id="GO:0008967">
    <property type="term" value="F:phosphoglycolate phosphatase activity"/>
    <property type="evidence" value="ECO:0007669"/>
    <property type="project" value="TreeGrafter"/>
</dbReference>
<evidence type="ECO:0000313" key="9">
    <source>
        <dbReference type="EMBL" id="WWC89747.1"/>
    </source>
</evidence>
<comment type="cofactor">
    <cofactor evidence="8">
        <name>Mg(2+)</name>
        <dbReference type="ChEBI" id="CHEBI:18420"/>
    </cofactor>
    <text evidence="8">Divalent metal ions. Mg(2+) is the most effective.</text>
</comment>
<feature type="binding site" evidence="8">
    <location>
        <position position="248"/>
    </location>
    <ligand>
        <name>Mg(2+)</name>
        <dbReference type="ChEBI" id="CHEBI:18420"/>
    </ligand>
</feature>
<dbReference type="GO" id="GO:0046872">
    <property type="term" value="F:metal ion binding"/>
    <property type="evidence" value="ECO:0007669"/>
    <property type="project" value="UniProtKB-KW"/>
</dbReference>
<dbReference type="EMBL" id="CP144103">
    <property type="protein sequence ID" value="WWC89747.1"/>
    <property type="molecule type" value="Genomic_DNA"/>
</dbReference>
<evidence type="ECO:0000256" key="8">
    <source>
        <dbReference type="PIRSR" id="PIRSR000915-3"/>
    </source>
</evidence>
<evidence type="ECO:0000256" key="6">
    <source>
        <dbReference type="PIRSR" id="PIRSR000915-1"/>
    </source>
</evidence>
<evidence type="ECO:0000256" key="4">
    <source>
        <dbReference type="ARBA" id="ARBA00069197"/>
    </source>
</evidence>
<dbReference type="PANTHER" id="PTHR19288">
    <property type="entry name" value="4-NITROPHENYLPHOSPHATASE-RELATED"/>
    <property type="match status" value="1"/>
</dbReference>
<feature type="binding site" evidence="8">
    <location>
        <position position="26"/>
    </location>
    <ligand>
        <name>Mg(2+)</name>
        <dbReference type="ChEBI" id="CHEBI:18420"/>
    </ligand>
</feature>
<accession>A0AAX4JWI8</accession>
<dbReference type="GO" id="GO:0004035">
    <property type="term" value="F:alkaline phosphatase activity"/>
    <property type="evidence" value="ECO:0007669"/>
    <property type="project" value="TreeGrafter"/>
</dbReference>
<dbReference type="GeneID" id="91095343"/>
<dbReference type="InterPro" id="IPR006349">
    <property type="entry name" value="PGP_euk"/>
</dbReference>
<dbReference type="RefSeq" id="XP_066076510.1">
    <property type="nucleotide sequence ID" value="XM_066220413.1"/>
</dbReference>
<dbReference type="FunFam" id="3.40.50.1000:FF:000039">
    <property type="entry name" value="Phosphoglycolate phosphatase"/>
    <property type="match status" value="1"/>
</dbReference>
<dbReference type="GO" id="GO:0005737">
    <property type="term" value="C:cytoplasm"/>
    <property type="evidence" value="ECO:0007669"/>
    <property type="project" value="TreeGrafter"/>
</dbReference>
<dbReference type="Pfam" id="PF13344">
    <property type="entry name" value="Hydrolase_6"/>
    <property type="match status" value="1"/>
</dbReference>
<reference evidence="9 10" key="1">
    <citation type="submission" date="2024-01" db="EMBL/GenBank/DDBJ databases">
        <title>Comparative genomics of Cryptococcus and Kwoniella reveals pathogenesis evolution and contrasting modes of karyotype evolution via chromosome fusion or intercentromeric recombination.</title>
        <authorList>
            <person name="Coelho M.A."/>
            <person name="David-Palma M."/>
            <person name="Shea T."/>
            <person name="Bowers K."/>
            <person name="McGinley-Smith S."/>
            <person name="Mohammad A.W."/>
            <person name="Gnirke A."/>
            <person name="Yurkov A.M."/>
            <person name="Nowrousian M."/>
            <person name="Sun S."/>
            <person name="Cuomo C.A."/>
            <person name="Heitman J."/>
        </authorList>
    </citation>
    <scope>NUCLEOTIDE SEQUENCE [LARGE SCALE GENOMIC DNA]</scope>
    <source>
        <strain evidence="9 10">CBS 6074</strain>
    </source>
</reference>
<keyword evidence="10" id="KW-1185">Reference proteome</keyword>
<name>A0AAX4JWI8_9TREE</name>
<gene>
    <name evidence="9" type="ORF">L201_004673</name>
</gene>
<protein>
    <recommendedName>
        <fullName evidence="4 5">4-nitrophenylphosphatase</fullName>
        <shortName evidence="5">PNPPase</shortName>
        <ecNumber evidence="3 5">3.1.3.41</ecNumber>
    </recommendedName>
</protein>
<dbReference type="Gene3D" id="3.40.50.1000">
    <property type="entry name" value="HAD superfamily/HAD-like"/>
    <property type="match status" value="2"/>
</dbReference>
<dbReference type="SUPFAM" id="SSF56784">
    <property type="entry name" value="HAD-like"/>
    <property type="match status" value="1"/>
</dbReference>
<dbReference type="AlphaFoldDB" id="A0AAX4JWI8"/>
<evidence type="ECO:0000256" key="5">
    <source>
        <dbReference type="PIRNR" id="PIRNR000915"/>
    </source>
</evidence>
<organism evidence="9 10">
    <name type="scientific">Kwoniella dendrophila CBS 6074</name>
    <dbReference type="NCBI Taxonomy" id="1295534"/>
    <lineage>
        <taxon>Eukaryota</taxon>
        <taxon>Fungi</taxon>
        <taxon>Dikarya</taxon>
        <taxon>Basidiomycota</taxon>
        <taxon>Agaricomycotina</taxon>
        <taxon>Tremellomycetes</taxon>
        <taxon>Tremellales</taxon>
        <taxon>Cryptococcaceae</taxon>
        <taxon>Kwoniella</taxon>
    </lineage>
</organism>
<keyword evidence="8" id="KW-0460">Magnesium</keyword>
<dbReference type="NCBIfam" id="TIGR01460">
    <property type="entry name" value="HAD-SF-IIA"/>
    <property type="match status" value="1"/>
</dbReference>
<dbReference type="EC" id="3.1.3.41" evidence="3 5"/>
<evidence type="ECO:0000256" key="3">
    <source>
        <dbReference type="ARBA" id="ARBA00066659"/>
    </source>
</evidence>
<feature type="binding site" evidence="8">
    <location>
        <position position="28"/>
    </location>
    <ligand>
        <name>Mg(2+)</name>
        <dbReference type="ChEBI" id="CHEBI:18420"/>
    </ligand>
</feature>
<dbReference type="PIRSF" id="PIRSF000915">
    <property type="entry name" value="PGP-type_phosphatase"/>
    <property type="match status" value="1"/>
</dbReference>
<evidence type="ECO:0000256" key="1">
    <source>
        <dbReference type="ARBA" id="ARBA00022801"/>
    </source>
</evidence>
<feature type="active site" description="Proton donor" evidence="6">
    <location>
        <position position="28"/>
    </location>
</feature>
<dbReference type="InterPro" id="IPR006357">
    <property type="entry name" value="HAD-SF_hydro_IIA"/>
</dbReference>
<dbReference type="InterPro" id="IPR036412">
    <property type="entry name" value="HAD-like_sf"/>
</dbReference>
<dbReference type="NCBIfam" id="TIGR01452">
    <property type="entry name" value="PGP_euk"/>
    <property type="match status" value="1"/>
</dbReference>
<keyword evidence="8" id="KW-0479">Metal-binding</keyword>
<proteinExistence type="predicted"/>
<keyword evidence="1 5" id="KW-0378">Hydrolase</keyword>
<dbReference type="Pfam" id="PF13242">
    <property type="entry name" value="Hydrolase_like"/>
    <property type="match status" value="1"/>
</dbReference>
<dbReference type="InterPro" id="IPR023214">
    <property type="entry name" value="HAD_sf"/>
</dbReference>
<evidence type="ECO:0000256" key="7">
    <source>
        <dbReference type="PIRSR" id="PIRSR000915-2"/>
    </source>
</evidence>
<dbReference type="Proteomes" id="UP001355207">
    <property type="component" value="Chromosome 6"/>
</dbReference>
<sequence>MSPPPFLKTREEYQKLVDSVDTFLLDCDGVIYHGPKVVPGVKIVLDMFREQGKKIIFVTNNGTKSRRKLKETFDKLGLGATIEECFGSAYASAVYLAEVMKLPKDKKVYVVGEEGLEEELDSFGIQHCGGSDPEDRNFKPPIVWEDFKPDSSVGAVLCAFDSWINYKKMAKAMTYLRNNEECVLIQTNTDPTFPTHGSLYPGSGSLSIGIVNSSKRTPLVIGKPNKHMMDAILAHHKFDPSKALMVGDNLLTDIEFGLNSDIRTLLVMGGVTPRDQIYGENPSKTVPTFVMESFGDLAVLADKE</sequence>
<comment type="catalytic activity">
    <reaction evidence="2 5">
        <text>4-nitrophenyl phosphate + H2O = 4-nitrophenol + phosphate + H(+)</text>
        <dbReference type="Rhea" id="RHEA:21664"/>
        <dbReference type="ChEBI" id="CHEBI:15377"/>
        <dbReference type="ChEBI" id="CHEBI:15378"/>
        <dbReference type="ChEBI" id="CHEBI:43474"/>
        <dbReference type="ChEBI" id="CHEBI:57917"/>
        <dbReference type="ChEBI" id="CHEBI:61146"/>
        <dbReference type="EC" id="3.1.3.41"/>
    </reaction>
</comment>
<evidence type="ECO:0000313" key="10">
    <source>
        <dbReference type="Proteomes" id="UP001355207"/>
    </source>
</evidence>